<keyword evidence="2" id="KW-1185">Reference proteome</keyword>
<evidence type="ECO:0000313" key="1">
    <source>
        <dbReference type="EMBL" id="KAH7287163.1"/>
    </source>
</evidence>
<sequence length="54" mass="6238">MALKMWCAKYEDTNSLQDFYRASSSQLQESSLTVEFLKMTTIFNVTVYTKIAFG</sequence>
<comment type="caution">
    <text evidence="1">The sequence shown here is derived from an EMBL/GenBank/DDBJ whole genome shotgun (WGS) entry which is preliminary data.</text>
</comment>
<organism evidence="1 2">
    <name type="scientific">Ceratopteris richardii</name>
    <name type="common">Triangle waterfern</name>
    <dbReference type="NCBI Taxonomy" id="49495"/>
    <lineage>
        <taxon>Eukaryota</taxon>
        <taxon>Viridiplantae</taxon>
        <taxon>Streptophyta</taxon>
        <taxon>Embryophyta</taxon>
        <taxon>Tracheophyta</taxon>
        <taxon>Polypodiopsida</taxon>
        <taxon>Polypodiidae</taxon>
        <taxon>Polypodiales</taxon>
        <taxon>Pteridineae</taxon>
        <taxon>Pteridaceae</taxon>
        <taxon>Parkerioideae</taxon>
        <taxon>Ceratopteris</taxon>
    </lineage>
</organism>
<proteinExistence type="predicted"/>
<dbReference type="EMBL" id="CM035437">
    <property type="protein sequence ID" value="KAH7287163.1"/>
    <property type="molecule type" value="Genomic_DNA"/>
</dbReference>
<dbReference type="Proteomes" id="UP000825935">
    <property type="component" value="Chromosome 32"/>
</dbReference>
<evidence type="ECO:0000313" key="2">
    <source>
        <dbReference type="Proteomes" id="UP000825935"/>
    </source>
</evidence>
<protein>
    <submittedName>
        <fullName evidence="1">Uncharacterized protein</fullName>
    </submittedName>
</protein>
<accession>A0A8T2QV05</accession>
<name>A0A8T2QV05_CERRI</name>
<dbReference type="AlphaFoldDB" id="A0A8T2QV05"/>
<reference evidence="1" key="1">
    <citation type="submission" date="2021-08" db="EMBL/GenBank/DDBJ databases">
        <title>WGS assembly of Ceratopteris richardii.</title>
        <authorList>
            <person name="Marchant D.B."/>
            <person name="Chen G."/>
            <person name="Jenkins J."/>
            <person name="Shu S."/>
            <person name="Leebens-Mack J."/>
            <person name="Grimwood J."/>
            <person name="Schmutz J."/>
            <person name="Soltis P."/>
            <person name="Soltis D."/>
            <person name="Chen Z.-H."/>
        </authorList>
    </citation>
    <scope>NUCLEOTIDE SEQUENCE</scope>
    <source>
        <strain evidence="1">Whitten #5841</strain>
        <tissue evidence="1">Leaf</tissue>
    </source>
</reference>
<gene>
    <name evidence="1" type="ORF">KP509_32G041300</name>
</gene>